<protein>
    <submittedName>
        <fullName evidence="1">Uncharacterized protein</fullName>
    </submittedName>
</protein>
<proteinExistence type="predicted"/>
<evidence type="ECO:0000313" key="2">
    <source>
        <dbReference type="Proteomes" id="UP000784294"/>
    </source>
</evidence>
<evidence type="ECO:0000313" key="1">
    <source>
        <dbReference type="EMBL" id="VEL28798.1"/>
    </source>
</evidence>
<accession>A0A448X5T7</accession>
<sequence length="179" mass="20467">MKRKHNSSHDTLIEPSKKLHTENGINCNDLQHSKEISFVDFVKNINHDSFEKQEVHSYVIEISDSSFSSPPYKSNSDESLLSPKSVKSRQIKINAYTVAKNDRKALPPQGPVSRSHFLEDAIALTLYENLNTEEFKFINDLKIMPNLLTTECDVCNTSGHLLFELERDEFFNHGVSLLE</sequence>
<dbReference type="Proteomes" id="UP000784294">
    <property type="component" value="Unassembled WGS sequence"/>
</dbReference>
<comment type="caution">
    <text evidence="1">The sequence shown here is derived from an EMBL/GenBank/DDBJ whole genome shotgun (WGS) entry which is preliminary data.</text>
</comment>
<keyword evidence="2" id="KW-1185">Reference proteome</keyword>
<dbReference type="AlphaFoldDB" id="A0A448X5T7"/>
<dbReference type="EMBL" id="CAAALY010097875">
    <property type="protein sequence ID" value="VEL28798.1"/>
    <property type="molecule type" value="Genomic_DNA"/>
</dbReference>
<reference evidence="1" key="1">
    <citation type="submission" date="2018-11" db="EMBL/GenBank/DDBJ databases">
        <authorList>
            <consortium name="Pathogen Informatics"/>
        </authorList>
    </citation>
    <scope>NUCLEOTIDE SEQUENCE</scope>
</reference>
<gene>
    <name evidence="1" type="ORF">PXEA_LOCUS22238</name>
</gene>
<organism evidence="1 2">
    <name type="scientific">Protopolystoma xenopodis</name>
    <dbReference type="NCBI Taxonomy" id="117903"/>
    <lineage>
        <taxon>Eukaryota</taxon>
        <taxon>Metazoa</taxon>
        <taxon>Spiralia</taxon>
        <taxon>Lophotrochozoa</taxon>
        <taxon>Platyhelminthes</taxon>
        <taxon>Monogenea</taxon>
        <taxon>Polyopisthocotylea</taxon>
        <taxon>Polystomatidea</taxon>
        <taxon>Polystomatidae</taxon>
        <taxon>Protopolystoma</taxon>
    </lineage>
</organism>
<name>A0A448X5T7_9PLAT</name>